<dbReference type="EMBL" id="JAPZBR010000004">
    <property type="protein sequence ID" value="KAJ5354520.1"/>
    <property type="molecule type" value="Genomic_DNA"/>
</dbReference>
<feature type="chain" id="PRO_5040721994" evidence="2">
    <location>
        <begin position="17"/>
        <end position="491"/>
    </location>
</feature>
<reference evidence="3" key="2">
    <citation type="journal article" date="2023" name="IMA Fungus">
        <title>Comparative genomic study of the Penicillium genus elucidates a diverse pangenome and 15 lateral gene transfer events.</title>
        <authorList>
            <person name="Petersen C."/>
            <person name="Sorensen T."/>
            <person name="Nielsen M.R."/>
            <person name="Sondergaard T.E."/>
            <person name="Sorensen J.L."/>
            <person name="Fitzpatrick D.A."/>
            <person name="Frisvad J.C."/>
            <person name="Nielsen K.L."/>
        </authorList>
    </citation>
    <scope>NUCLEOTIDE SEQUENCE</scope>
    <source>
        <strain evidence="3">IBT 35675</strain>
    </source>
</reference>
<name>A0A9W9UT51_PENBR</name>
<evidence type="ECO:0000313" key="3">
    <source>
        <dbReference type="EMBL" id="KAJ5354520.1"/>
    </source>
</evidence>
<feature type="signal peptide" evidence="2">
    <location>
        <begin position="1"/>
        <end position="16"/>
    </location>
</feature>
<sequence>MKNLVVIATLVAVTLAALFREVAGHLAAVLCCAVLAMKILNTTGEDAAWKDVKDEVERLRGENAQLRNSEASRVKAIDRFKEEQYLLRSKELSAYQHQVLTFREMANSYREDERRLITDASKWRRLYDELRAKNPGEETFDVRLTELTTANQALADENAGMKQDICRLQSQLEAALLPKDPSVATDNSTIADRDQLQEQKNAQLQATCQENVNLRQEVQNLRAENQDLSQRNSAMLAEGISLFNSQETLKGEYQGLTRRLETLSQQGQENQSLRVECADLSSKLATLSQQSALSQQVAATSRNELDALKREVARLQALEVEHEGETTEMKKASEAEMVALRRQAFDWSRTKLEEQEKALRAEFAAQLTQTSRARGPVGAQATVEAELEQQVKNLREEKETLKQQLAAAEFSSKTQAELAKMHHQGQVRAEGDAQDSVKKFWMLDEKLKTVNDQHKHLQTMHDDLSQLYLSTKRERDAMRTEISKLQKLVPQ</sequence>
<evidence type="ECO:0000256" key="1">
    <source>
        <dbReference type="SAM" id="Coils"/>
    </source>
</evidence>
<evidence type="ECO:0000256" key="2">
    <source>
        <dbReference type="SAM" id="SignalP"/>
    </source>
</evidence>
<gene>
    <name evidence="3" type="ORF">N7541_005564</name>
</gene>
<proteinExistence type="predicted"/>
<accession>A0A9W9UT51</accession>
<comment type="caution">
    <text evidence="3">The sequence shown here is derived from an EMBL/GenBank/DDBJ whole genome shotgun (WGS) entry which is preliminary data.</text>
</comment>
<evidence type="ECO:0000313" key="4">
    <source>
        <dbReference type="Proteomes" id="UP001148299"/>
    </source>
</evidence>
<protein>
    <submittedName>
        <fullName evidence="3">Uncharacterized protein</fullName>
    </submittedName>
</protein>
<keyword evidence="2" id="KW-0732">Signal</keyword>
<feature type="coiled-coil region" evidence="1">
    <location>
        <begin position="197"/>
        <end position="335"/>
    </location>
</feature>
<reference evidence="3" key="1">
    <citation type="submission" date="2022-12" db="EMBL/GenBank/DDBJ databases">
        <authorList>
            <person name="Petersen C."/>
        </authorList>
    </citation>
    <scope>NUCLEOTIDE SEQUENCE</scope>
    <source>
        <strain evidence="3">IBT 35675</strain>
    </source>
</reference>
<organism evidence="3 4">
    <name type="scientific">Penicillium brevicompactum</name>
    <dbReference type="NCBI Taxonomy" id="5074"/>
    <lineage>
        <taxon>Eukaryota</taxon>
        <taxon>Fungi</taxon>
        <taxon>Dikarya</taxon>
        <taxon>Ascomycota</taxon>
        <taxon>Pezizomycotina</taxon>
        <taxon>Eurotiomycetes</taxon>
        <taxon>Eurotiomycetidae</taxon>
        <taxon>Eurotiales</taxon>
        <taxon>Aspergillaceae</taxon>
        <taxon>Penicillium</taxon>
    </lineage>
</organism>
<keyword evidence="1" id="KW-0175">Coiled coil</keyword>
<dbReference type="AlphaFoldDB" id="A0A9W9UT51"/>
<feature type="coiled-coil region" evidence="1">
    <location>
        <begin position="380"/>
        <end position="411"/>
    </location>
</feature>
<dbReference type="Proteomes" id="UP001148299">
    <property type="component" value="Unassembled WGS sequence"/>
</dbReference>
<keyword evidence="4" id="KW-1185">Reference proteome</keyword>